<protein>
    <submittedName>
        <fullName evidence="1">Unannotated protein</fullName>
    </submittedName>
</protein>
<dbReference type="EMBL" id="CAEZYQ010000006">
    <property type="protein sequence ID" value="CAB4737365.1"/>
    <property type="molecule type" value="Genomic_DNA"/>
</dbReference>
<evidence type="ECO:0000313" key="1">
    <source>
        <dbReference type="EMBL" id="CAB4737365.1"/>
    </source>
</evidence>
<sequence length="119" mass="13109">MLRADDSFGASRVMVLPEALRRTLRREIPPSGVLVAVPHKFEMWLHFPVDDSVLDVSVGMAFDALCAWAQEPFPLSPHVYLVSPDMHAEVLVAADAEGASLDHRRLRQLIRSLPPSAAA</sequence>
<organism evidence="1">
    <name type="scientific">freshwater metagenome</name>
    <dbReference type="NCBI Taxonomy" id="449393"/>
    <lineage>
        <taxon>unclassified sequences</taxon>
        <taxon>metagenomes</taxon>
        <taxon>ecological metagenomes</taxon>
    </lineage>
</organism>
<reference evidence="1" key="1">
    <citation type="submission" date="2020-05" db="EMBL/GenBank/DDBJ databases">
        <authorList>
            <person name="Chiriac C."/>
            <person name="Salcher M."/>
            <person name="Ghai R."/>
            <person name="Kavagutti S V."/>
        </authorList>
    </citation>
    <scope>NUCLEOTIDE SEQUENCE</scope>
</reference>
<dbReference type="AlphaFoldDB" id="A0A6J6SRQ2"/>
<accession>A0A6J6SRQ2</accession>
<proteinExistence type="predicted"/>
<name>A0A6J6SRQ2_9ZZZZ</name>
<gene>
    <name evidence="1" type="ORF">UFOPK2761_01009</name>
</gene>